<gene>
    <name evidence="1" type="ORF">MGA5115_02050</name>
    <name evidence="2" type="ORF">MGA5116_01354</name>
</gene>
<dbReference type="AlphaFoldDB" id="A0A1C3JRU8"/>
<evidence type="ECO:0000313" key="3">
    <source>
        <dbReference type="Proteomes" id="UP000092840"/>
    </source>
</evidence>
<reference evidence="1 4" key="1">
    <citation type="submission" date="2016-06" db="EMBL/GenBank/DDBJ databases">
        <authorList>
            <person name="Kjaerup R.B."/>
            <person name="Dalgaard T.S."/>
            <person name="Juul-Madsen H.R."/>
        </authorList>
    </citation>
    <scope>NUCLEOTIDE SEQUENCE [LARGE SCALE GENOMIC DNA]</scope>
    <source>
        <strain evidence="1 4">CECT 5115</strain>
    </source>
</reference>
<keyword evidence="3" id="KW-1185">Reference proteome</keyword>
<dbReference type="EMBL" id="FLRA01000014">
    <property type="protein sequence ID" value="SBT17933.1"/>
    <property type="molecule type" value="Genomic_DNA"/>
</dbReference>
<evidence type="ECO:0000313" key="2">
    <source>
        <dbReference type="EMBL" id="SBT20767.1"/>
    </source>
</evidence>
<dbReference type="EMBL" id="FLRB01000008">
    <property type="protein sequence ID" value="SBT20767.1"/>
    <property type="molecule type" value="Genomic_DNA"/>
</dbReference>
<dbReference type="Proteomes" id="UP000092871">
    <property type="component" value="Unassembled WGS sequence"/>
</dbReference>
<sequence>MHSIRLRNVSRWLLYERILFAICRTSVPEGICANASLLEKAKIHALHSLAQCRSATVSANPTHKVSH</sequence>
<proteinExistence type="predicted"/>
<name>A0A1C3JRU8_9GAMM</name>
<accession>A0A1C3JRU8</accession>
<dbReference type="Proteomes" id="UP000092840">
    <property type="component" value="Unassembled WGS sequence"/>
</dbReference>
<reference evidence="2 3" key="2">
    <citation type="submission" date="2016-06" db="EMBL/GenBank/DDBJ databases">
        <authorList>
            <person name="Rodrigo-Torres L."/>
            <person name="Arahal D.R."/>
        </authorList>
    </citation>
    <scope>NUCLEOTIDE SEQUENCE [LARGE SCALE GENOMIC DNA]</scope>
    <source>
        <strain evidence="2 3">CECT 5116</strain>
    </source>
</reference>
<evidence type="ECO:0000313" key="1">
    <source>
        <dbReference type="EMBL" id="SBT17933.1"/>
    </source>
</evidence>
<organism evidence="1 4">
    <name type="scientific">Marinomonas gallaica</name>
    <dbReference type="NCBI Taxonomy" id="1806667"/>
    <lineage>
        <taxon>Bacteria</taxon>
        <taxon>Pseudomonadati</taxon>
        <taxon>Pseudomonadota</taxon>
        <taxon>Gammaproteobacteria</taxon>
        <taxon>Oceanospirillales</taxon>
        <taxon>Oceanospirillaceae</taxon>
        <taxon>Marinomonas</taxon>
    </lineage>
</organism>
<evidence type="ECO:0000313" key="4">
    <source>
        <dbReference type="Proteomes" id="UP000092871"/>
    </source>
</evidence>
<protein>
    <submittedName>
        <fullName evidence="1">Uncharacterized protein</fullName>
    </submittedName>
</protein>